<evidence type="ECO:0000313" key="2">
    <source>
        <dbReference type="Proteomes" id="UP001163821"/>
    </source>
</evidence>
<proteinExistence type="predicted"/>
<name>A0AA42CA16_9BACT</name>
<sequence length="186" mass="22403">MTAHRRIIEQLDTELARTCEVSDKTEDQLEFAIDHCHLALKRMLEQVIEAGFPDKESEIRFFKEQKPMVYSRLLYYQGILNLEKNCPQSDRKLTRNYYIREMENLIDFLEQNKTRVQYSRSGFTYLDHKYFLLDLPTIPLRIRSFPVKLDDYFNTWHDPAFSTILAYERLVEYIQDQLDLIDYPAE</sequence>
<dbReference type="Proteomes" id="UP001163821">
    <property type="component" value="Unassembled WGS sequence"/>
</dbReference>
<dbReference type="InterPro" id="IPR018534">
    <property type="entry name" value="Tet_reg_excision_RteC"/>
</dbReference>
<dbReference type="AlphaFoldDB" id="A0AA42CA16"/>
<evidence type="ECO:0000313" key="1">
    <source>
        <dbReference type="EMBL" id="MCW0484771.1"/>
    </source>
</evidence>
<dbReference type="EMBL" id="JAPAAF010000050">
    <property type="protein sequence ID" value="MCW0484771.1"/>
    <property type="molecule type" value="Genomic_DNA"/>
</dbReference>
<dbReference type="RefSeq" id="WP_282593361.1">
    <property type="nucleotide sequence ID" value="NZ_JAPAAF010000050.1"/>
</dbReference>
<organism evidence="1 2">
    <name type="scientific">Gaoshiqia sediminis</name>
    <dbReference type="NCBI Taxonomy" id="2986998"/>
    <lineage>
        <taxon>Bacteria</taxon>
        <taxon>Pseudomonadati</taxon>
        <taxon>Bacteroidota</taxon>
        <taxon>Bacteroidia</taxon>
        <taxon>Marinilabiliales</taxon>
        <taxon>Prolixibacteraceae</taxon>
        <taxon>Gaoshiqia</taxon>
    </lineage>
</organism>
<dbReference type="Pfam" id="PF09357">
    <property type="entry name" value="RteC"/>
    <property type="match status" value="1"/>
</dbReference>
<protein>
    <submittedName>
        <fullName evidence="1">RteC domain-containing protein</fullName>
    </submittedName>
</protein>
<gene>
    <name evidence="1" type="ORF">N2K84_18715</name>
</gene>
<keyword evidence="2" id="KW-1185">Reference proteome</keyword>
<reference evidence="1" key="1">
    <citation type="submission" date="2022-10" db="EMBL/GenBank/DDBJ databases">
        <title>Gaoshiqiia sediminis gen. nov., sp. nov., isolated from coastal sediment.</title>
        <authorList>
            <person name="Yu W.X."/>
            <person name="Mu D.S."/>
            <person name="Du J.Z."/>
            <person name="Liang Y.Q."/>
        </authorList>
    </citation>
    <scope>NUCLEOTIDE SEQUENCE</scope>
    <source>
        <strain evidence="1">A06</strain>
    </source>
</reference>
<comment type="caution">
    <text evidence="1">The sequence shown here is derived from an EMBL/GenBank/DDBJ whole genome shotgun (WGS) entry which is preliminary data.</text>
</comment>
<accession>A0AA42CA16</accession>